<dbReference type="Proteomes" id="UP000642910">
    <property type="component" value="Unassembled WGS sequence"/>
</dbReference>
<proteinExistence type="predicted"/>
<protein>
    <submittedName>
        <fullName evidence="1">DUF1641 domain-containing protein</fullName>
    </submittedName>
</protein>
<evidence type="ECO:0000313" key="2">
    <source>
        <dbReference type="Proteomes" id="UP000642910"/>
    </source>
</evidence>
<organism evidence="1 2">
    <name type="scientific">Alicyclobacillus mali</name>
    <name type="common">ex Roth et al. 2021</name>
    <dbReference type="NCBI Taxonomy" id="1123961"/>
    <lineage>
        <taxon>Bacteria</taxon>
        <taxon>Bacillati</taxon>
        <taxon>Bacillota</taxon>
        <taxon>Bacilli</taxon>
        <taxon>Bacillales</taxon>
        <taxon>Alicyclobacillaceae</taxon>
        <taxon>Alicyclobacillus</taxon>
    </lineage>
</organism>
<dbReference type="PANTHER" id="PTHR38433:SF1">
    <property type="entry name" value="DUF1641 DOMAIN-CONTAINING PROTEIN"/>
    <property type="match status" value="1"/>
</dbReference>
<keyword evidence="2" id="KW-1185">Reference proteome</keyword>
<dbReference type="PANTHER" id="PTHR38433">
    <property type="match status" value="1"/>
</dbReference>
<dbReference type="RefSeq" id="WP_067851104.1">
    <property type="nucleotide sequence ID" value="NZ_JADPKZ010000037.1"/>
</dbReference>
<dbReference type="EMBL" id="JADPKZ010000037">
    <property type="protein sequence ID" value="MBF8377493.1"/>
    <property type="molecule type" value="Genomic_DNA"/>
</dbReference>
<name>A0ABS0F2H4_9BACL</name>
<gene>
    <name evidence="1" type="ORF">IW967_06340</name>
</gene>
<sequence>MARPITNIKRIEFTKPEQNRIALHELEDSVADHKTALQSLLVLIQDLENSGVLEILHAALNSKEKIASIALEQILKPSVLNSVKNTMIAVGLVGKIDPDRIGALADAVVVGLQRGHESLESNKKVGVFELVKALRDPGVNRALAFVLGLLRGLGERL</sequence>
<evidence type="ECO:0000313" key="1">
    <source>
        <dbReference type="EMBL" id="MBF8377493.1"/>
    </source>
</evidence>
<comment type="caution">
    <text evidence="1">The sequence shown here is derived from an EMBL/GenBank/DDBJ whole genome shotgun (WGS) entry which is preliminary data.</text>
</comment>
<accession>A0ABS0F2H4</accession>
<dbReference type="Pfam" id="PF07849">
    <property type="entry name" value="DUF1641"/>
    <property type="match status" value="1"/>
</dbReference>
<dbReference type="InterPro" id="IPR012440">
    <property type="entry name" value="DUF1641"/>
</dbReference>
<reference evidence="1 2" key="1">
    <citation type="submission" date="2020-11" db="EMBL/GenBank/DDBJ databases">
        <title>Genomic insight of Alicyclobacillus mali FL 18 reveals a new arsenic-resistant strain, with potential in environmental biotechnology.</title>
        <authorList>
            <person name="Fiorentino G."/>
            <person name="Gallo G."/>
            <person name="Aulitto M."/>
        </authorList>
    </citation>
    <scope>NUCLEOTIDE SEQUENCE [LARGE SCALE GENOMIC DNA]</scope>
    <source>
        <strain evidence="1 2">FL 18</strain>
    </source>
</reference>